<comment type="caution">
    <text evidence="2">The sequence shown here is derived from an EMBL/GenBank/DDBJ whole genome shotgun (WGS) entry which is preliminary data.</text>
</comment>
<dbReference type="EMBL" id="JAWQEG010000664">
    <property type="protein sequence ID" value="KAK3886894.1"/>
    <property type="molecule type" value="Genomic_DNA"/>
</dbReference>
<name>A0AAE1G7V0_PETCI</name>
<protein>
    <submittedName>
        <fullName evidence="2">Uncharacterized protein</fullName>
    </submittedName>
</protein>
<proteinExistence type="predicted"/>
<dbReference type="Proteomes" id="UP001286313">
    <property type="component" value="Unassembled WGS sequence"/>
</dbReference>
<keyword evidence="3" id="KW-1185">Reference proteome</keyword>
<sequence>MEQHTLEPQLPLSPHPEPGVSSYEELSDEYPPPPSPYHQPSEEYSPPSSPNNQLDSCRIISAYRGNVKLIFGPQLFTKDTKEGAGVLEVCEQGLQFKSLYNQW</sequence>
<evidence type="ECO:0000313" key="2">
    <source>
        <dbReference type="EMBL" id="KAK3886894.1"/>
    </source>
</evidence>
<gene>
    <name evidence="2" type="ORF">Pcinc_009006</name>
</gene>
<evidence type="ECO:0000256" key="1">
    <source>
        <dbReference type="SAM" id="MobiDB-lite"/>
    </source>
</evidence>
<accession>A0AAE1G7V0</accession>
<feature type="region of interest" description="Disordered" evidence="1">
    <location>
        <begin position="1"/>
        <end position="55"/>
    </location>
</feature>
<evidence type="ECO:0000313" key="3">
    <source>
        <dbReference type="Proteomes" id="UP001286313"/>
    </source>
</evidence>
<dbReference type="AlphaFoldDB" id="A0AAE1G7V0"/>
<reference evidence="2" key="1">
    <citation type="submission" date="2023-10" db="EMBL/GenBank/DDBJ databases">
        <title>Genome assemblies of two species of porcelain crab, Petrolisthes cinctipes and Petrolisthes manimaculis (Anomura: Porcellanidae).</title>
        <authorList>
            <person name="Angst P."/>
        </authorList>
    </citation>
    <scope>NUCLEOTIDE SEQUENCE</scope>
    <source>
        <strain evidence="2">PB745_01</strain>
        <tissue evidence="2">Gill</tissue>
    </source>
</reference>
<organism evidence="2 3">
    <name type="scientific">Petrolisthes cinctipes</name>
    <name type="common">Flat porcelain crab</name>
    <dbReference type="NCBI Taxonomy" id="88211"/>
    <lineage>
        <taxon>Eukaryota</taxon>
        <taxon>Metazoa</taxon>
        <taxon>Ecdysozoa</taxon>
        <taxon>Arthropoda</taxon>
        <taxon>Crustacea</taxon>
        <taxon>Multicrustacea</taxon>
        <taxon>Malacostraca</taxon>
        <taxon>Eumalacostraca</taxon>
        <taxon>Eucarida</taxon>
        <taxon>Decapoda</taxon>
        <taxon>Pleocyemata</taxon>
        <taxon>Anomura</taxon>
        <taxon>Galatheoidea</taxon>
        <taxon>Porcellanidae</taxon>
        <taxon>Petrolisthes</taxon>
    </lineage>
</organism>